<evidence type="ECO:0000313" key="2">
    <source>
        <dbReference type="WBParaSite" id="nRc.2.0.1.t36955-RA"/>
    </source>
</evidence>
<evidence type="ECO:0000313" key="1">
    <source>
        <dbReference type="Proteomes" id="UP000887565"/>
    </source>
</evidence>
<dbReference type="AlphaFoldDB" id="A0A915KF07"/>
<accession>A0A915KF07</accession>
<proteinExistence type="predicted"/>
<dbReference type="Proteomes" id="UP000887565">
    <property type="component" value="Unplaced"/>
</dbReference>
<sequence length="82" mass="9582">MNIDWKYLPFLFYVIECQICAKKDLDSITTCITSNGVAHVKLDISFKNCYTNRRKVINNNNYNNNTAKETEKIVNKKCKTNQ</sequence>
<dbReference type="WBParaSite" id="nRc.2.0.1.t36955-RA">
    <property type="protein sequence ID" value="nRc.2.0.1.t36955-RA"/>
    <property type="gene ID" value="nRc.2.0.1.g36955"/>
</dbReference>
<organism evidence="1 2">
    <name type="scientific">Romanomermis culicivorax</name>
    <name type="common">Nematode worm</name>
    <dbReference type="NCBI Taxonomy" id="13658"/>
    <lineage>
        <taxon>Eukaryota</taxon>
        <taxon>Metazoa</taxon>
        <taxon>Ecdysozoa</taxon>
        <taxon>Nematoda</taxon>
        <taxon>Enoplea</taxon>
        <taxon>Dorylaimia</taxon>
        <taxon>Mermithida</taxon>
        <taxon>Mermithoidea</taxon>
        <taxon>Mermithidae</taxon>
        <taxon>Romanomermis</taxon>
    </lineage>
</organism>
<reference evidence="2" key="1">
    <citation type="submission" date="2022-11" db="UniProtKB">
        <authorList>
            <consortium name="WormBaseParasite"/>
        </authorList>
    </citation>
    <scope>IDENTIFICATION</scope>
</reference>
<name>A0A915KF07_ROMCU</name>
<protein>
    <submittedName>
        <fullName evidence="2">Uncharacterized protein</fullName>
    </submittedName>
</protein>
<keyword evidence="1" id="KW-1185">Reference proteome</keyword>